<evidence type="ECO:0000313" key="3">
    <source>
        <dbReference type="Proteomes" id="UP001196870"/>
    </source>
</evidence>
<dbReference type="PANTHER" id="PTHR47572:SF5">
    <property type="entry name" value="BLR2277 PROTEIN"/>
    <property type="match status" value="1"/>
</dbReference>
<comment type="caution">
    <text evidence="2">The sequence shown here is derived from an EMBL/GenBank/DDBJ whole genome shotgun (WGS) entry which is preliminary data.</text>
</comment>
<dbReference type="Pfam" id="PF08450">
    <property type="entry name" value="SGL"/>
    <property type="match status" value="1"/>
</dbReference>
<feature type="domain" description="SMP-30/Gluconolactonase/LRE-like region" evidence="1">
    <location>
        <begin position="44"/>
        <end position="283"/>
    </location>
</feature>
<dbReference type="InterPro" id="IPR013658">
    <property type="entry name" value="SGL"/>
</dbReference>
<protein>
    <submittedName>
        <fullName evidence="2">SMP-30/gluconolactonase/LRE family protein</fullName>
    </submittedName>
</protein>
<dbReference type="RefSeq" id="WP_211854938.1">
    <property type="nucleotide sequence ID" value="NZ_JAAGBB010000030.1"/>
</dbReference>
<evidence type="ECO:0000259" key="1">
    <source>
        <dbReference type="Pfam" id="PF08450"/>
    </source>
</evidence>
<name>A0ABS5F3M3_9PROT</name>
<dbReference type="InterPro" id="IPR051262">
    <property type="entry name" value="SMP-30/CGR1_Lactonase"/>
</dbReference>
<gene>
    <name evidence="2" type="ORF">GXW71_22560</name>
</gene>
<dbReference type="PANTHER" id="PTHR47572">
    <property type="entry name" value="LIPOPROTEIN-RELATED"/>
    <property type="match status" value="1"/>
</dbReference>
<keyword evidence="3" id="KW-1185">Reference proteome</keyword>
<dbReference type="Proteomes" id="UP001196870">
    <property type="component" value="Unassembled WGS sequence"/>
</dbReference>
<reference evidence="3" key="1">
    <citation type="journal article" date="2021" name="Syst. Appl. Microbiol.">
        <title>Roseomonas hellenica sp. nov., isolated from roots of wild-growing Alkanna tinctoria.</title>
        <authorList>
            <person name="Rat A."/>
            <person name="Naranjo H.D."/>
            <person name="Lebbe L."/>
            <person name="Cnockaert M."/>
            <person name="Krigas N."/>
            <person name="Grigoriadou K."/>
            <person name="Maloupa E."/>
            <person name="Willems A."/>
        </authorList>
    </citation>
    <scope>NUCLEOTIDE SEQUENCE [LARGE SCALE GENOMIC DNA]</scope>
    <source>
        <strain evidence="3">LMG 31523</strain>
    </source>
</reference>
<dbReference type="SUPFAM" id="SSF63829">
    <property type="entry name" value="Calcium-dependent phosphotriesterase"/>
    <property type="match status" value="1"/>
</dbReference>
<organism evidence="2 3">
    <name type="scientific">Plastoroseomonas hellenica</name>
    <dbReference type="NCBI Taxonomy" id="2687306"/>
    <lineage>
        <taxon>Bacteria</taxon>
        <taxon>Pseudomonadati</taxon>
        <taxon>Pseudomonadota</taxon>
        <taxon>Alphaproteobacteria</taxon>
        <taxon>Acetobacterales</taxon>
        <taxon>Acetobacteraceae</taxon>
        <taxon>Plastoroseomonas</taxon>
    </lineage>
</organism>
<proteinExistence type="predicted"/>
<accession>A0ABS5F3M3</accession>
<evidence type="ECO:0000313" key="2">
    <source>
        <dbReference type="EMBL" id="MBR0667160.1"/>
    </source>
</evidence>
<dbReference type="EMBL" id="JAAGBB010000030">
    <property type="protein sequence ID" value="MBR0667160.1"/>
    <property type="molecule type" value="Genomic_DNA"/>
</dbReference>
<dbReference type="Gene3D" id="2.120.10.30">
    <property type="entry name" value="TolB, C-terminal domain"/>
    <property type="match status" value="1"/>
</dbReference>
<sequence>MFFPQPLTLTPTLFAALPAKLRKPRRSAWSDANRGGAAVDSFLEGPCFDAAGRFLVTDIPNGRVFIIGSPTAWEVLAEYEGWPNGMALAPSGALAITDYRHGLLSLDPATGSIAPLLETVLSEGFKGVNDLVFDGNGAALFTDQGQTGLQDPTGRVLRLHADGRIDRLIDNGPSPNGIALNRAGTHCYVAMTRACEVWRFPLRGDAQVGKANLFFRVPAGTSGPDGMAVDAHDRLFIANPGHGMVWGCDAHGVPLFAIDCRGFGRTPTNCCFAPDGRTLLITESMSGQVLAAEIPPPT</sequence>
<dbReference type="InterPro" id="IPR011042">
    <property type="entry name" value="6-blade_b-propeller_TolB-like"/>
</dbReference>